<sequence>MEYAYPIVGFIAGMALVATSVFTAFVYTPTTTSTVDTALTAFTGVTLQVGDFLAVASMTAVVFDLLATQLGVRFSLVVPFGVGYLFTHVIIYYSSLRITDVQSQPLDPDFDIRENPLRLATLSIPGALILLPAARRR</sequence>
<evidence type="ECO:0000256" key="1">
    <source>
        <dbReference type="SAM" id="Phobius"/>
    </source>
</evidence>
<gene>
    <name evidence="3" type="ORF">DV707_04405</name>
    <name evidence="4" type="ORF">SAMN04488133_0671</name>
</gene>
<dbReference type="GeneID" id="39857303"/>
<reference evidence="3 6" key="2">
    <citation type="journal article" date="2019" name="Nat. Commun.">
        <title>A new type of DNA phosphorothioation-based antiviral system in archaea.</title>
        <authorList>
            <person name="Xiong L."/>
            <person name="Liu S."/>
            <person name="Chen S."/>
            <person name="Xiao Y."/>
            <person name="Zhu B."/>
            <person name="Gao Y."/>
            <person name="Zhang Y."/>
            <person name="Chen B."/>
            <person name="Luo J."/>
            <person name="Deng Z."/>
            <person name="Chen X."/>
            <person name="Wang L."/>
            <person name="Chen S."/>
        </authorList>
    </citation>
    <scope>NUCLEOTIDE SEQUENCE [LARGE SCALE GENOMIC DNA]</scope>
    <source>
        <strain evidence="3 6">CGMCC 1.10331</strain>
    </source>
</reference>
<organism evidence="4 5">
    <name type="scientific">Halobellus limi</name>
    <dbReference type="NCBI Taxonomy" id="699433"/>
    <lineage>
        <taxon>Archaea</taxon>
        <taxon>Methanobacteriati</taxon>
        <taxon>Methanobacteriota</taxon>
        <taxon>Stenosarchaea group</taxon>
        <taxon>Halobacteria</taxon>
        <taxon>Halobacteriales</taxon>
        <taxon>Haloferacaceae</taxon>
        <taxon>Halobellus</taxon>
    </lineage>
</organism>
<feature type="transmembrane region" description="Helical" evidence="1">
    <location>
        <begin position="116"/>
        <end position="134"/>
    </location>
</feature>
<name>A0A1H5UP50_9EURY</name>
<dbReference type="RefSeq" id="WP_103990426.1">
    <property type="nucleotide sequence ID" value="NZ_CP031311.1"/>
</dbReference>
<dbReference type="Proteomes" id="UP000296733">
    <property type="component" value="Chromosome"/>
</dbReference>
<dbReference type="EMBL" id="CP031311">
    <property type="protein sequence ID" value="QCC46973.1"/>
    <property type="molecule type" value="Genomic_DNA"/>
</dbReference>
<keyword evidence="1" id="KW-1133">Transmembrane helix</keyword>
<feature type="domain" description="DUF8133" evidence="2">
    <location>
        <begin position="1"/>
        <end position="135"/>
    </location>
</feature>
<keyword evidence="1" id="KW-0812">Transmembrane</keyword>
<reference evidence="4 5" key="1">
    <citation type="submission" date="2016-10" db="EMBL/GenBank/DDBJ databases">
        <authorList>
            <person name="de Groot N.N."/>
        </authorList>
    </citation>
    <scope>NUCLEOTIDE SEQUENCE [LARGE SCALE GENOMIC DNA]</scope>
    <source>
        <strain evidence="4 5">CGMCC 1.10331</strain>
    </source>
</reference>
<keyword evidence="5" id="KW-1185">Reference proteome</keyword>
<evidence type="ECO:0000313" key="4">
    <source>
        <dbReference type="EMBL" id="SEF76842.1"/>
    </source>
</evidence>
<dbReference type="OrthoDB" id="292513at2157"/>
<evidence type="ECO:0000259" key="2">
    <source>
        <dbReference type="Pfam" id="PF26454"/>
    </source>
</evidence>
<feature type="transmembrane region" description="Helical" evidence="1">
    <location>
        <begin position="47"/>
        <end position="67"/>
    </location>
</feature>
<proteinExistence type="predicted"/>
<evidence type="ECO:0000313" key="6">
    <source>
        <dbReference type="Proteomes" id="UP000296733"/>
    </source>
</evidence>
<accession>A0A1H5UP50</accession>
<protein>
    <recommendedName>
        <fullName evidence="2">DUF8133 domain-containing protein</fullName>
    </recommendedName>
</protein>
<dbReference type="AlphaFoldDB" id="A0A1H5UP50"/>
<feature type="transmembrane region" description="Helical" evidence="1">
    <location>
        <begin position="74"/>
        <end position="96"/>
    </location>
</feature>
<dbReference type="Pfam" id="PF26454">
    <property type="entry name" value="DUF8133"/>
    <property type="match status" value="1"/>
</dbReference>
<dbReference type="InterPro" id="IPR058446">
    <property type="entry name" value="DUF8133"/>
</dbReference>
<dbReference type="Proteomes" id="UP000236740">
    <property type="component" value="Unassembled WGS sequence"/>
</dbReference>
<keyword evidence="1" id="KW-0472">Membrane</keyword>
<dbReference type="EMBL" id="FNVN01000001">
    <property type="protein sequence ID" value="SEF76842.1"/>
    <property type="molecule type" value="Genomic_DNA"/>
</dbReference>
<dbReference type="KEGG" id="hlm:DV707_04405"/>
<evidence type="ECO:0000313" key="3">
    <source>
        <dbReference type="EMBL" id="QCC46973.1"/>
    </source>
</evidence>
<evidence type="ECO:0000313" key="5">
    <source>
        <dbReference type="Proteomes" id="UP000236740"/>
    </source>
</evidence>
<feature type="transmembrane region" description="Helical" evidence="1">
    <location>
        <begin position="7"/>
        <end position="27"/>
    </location>
</feature>